<feature type="region of interest" description="Disordered" evidence="1">
    <location>
        <begin position="1"/>
        <end position="26"/>
    </location>
</feature>
<feature type="compositionally biased region" description="Acidic residues" evidence="1">
    <location>
        <begin position="105"/>
        <end position="123"/>
    </location>
</feature>
<proteinExistence type="predicted"/>
<dbReference type="OMA" id="MFAEHIV"/>
<reference evidence="2 3" key="1">
    <citation type="submission" date="2020-04" db="EMBL/GenBank/DDBJ databases">
        <title>Perkinsus olseni comparative genomics.</title>
        <authorList>
            <person name="Bogema D.R."/>
        </authorList>
    </citation>
    <scope>NUCLEOTIDE SEQUENCE [LARGE SCALE GENOMIC DNA]</scope>
    <source>
        <strain evidence="2 3">ATCC PRA-207</strain>
    </source>
</reference>
<accession>A0A7J6SVH0</accession>
<feature type="compositionally biased region" description="Basic and acidic residues" evidence="1">
    <location>
        <begin position="64"/>
        <end position="73"/>
    </location>
</feature>
<evidence type="ECO:0000313" key="3">
    <source>
        <dbReference type="Proteomes" id="UP000553632"/>
    </source>
</evidence>
<dbReference type="Proteomes" id="UP000553632">
    <property type="component" value="Unassembled WGS sequence"/>
</dbReference>
<dbReference type="AlphaFoldDB" id="A0A7J6SVH0"/>
<protein>
    <submittedName>
        <fullName evidence="2">Uncharacterized protein</fullName>
    </submittedName>
</protein>
<sequence>SMFAEHVVSDSHRRNLQRTLNDGPVGRTTLTAEIRQEGGSKGILARVDLIGNYVVPERNVVKPEEVSVRHTQDGSHGQRGNPLMEVNSPRSGMAQDARRRGAEPPEVDMQVDDGGAEDDDDDVSIMSLD</sequence>
<name>A0A7J6SVH0_PEROL</name>
<organism evidence="2 3">
    <name type="scientific">Perkinsus olseni</name>
    <name type="common">Perkinsus atlanticus</name>
    <dbReference type="NCBI Taxonomy" id="32597"/>
    <lineage>
        <taxon>Eukaryota</taxon>
        <taxon>Sar</taxon>
        <taxon>Alveolata</taxon>
        <taxon>Perkinsozoa</taxon>
        <taxon>Perkinsea</taxon>
        <taxon>Perkinsida</taxon>
        <taxon>Perkinsidae</taxon>
        <taxon>Perkinsus</taxon>
    </lineage>
</organism>
<keyword evidence="3" id="KW-1185">Reference proteome</keyword>
<dbReference type="EMBL" id="JABANO010015874">
    <property type="protein sequence ID" value="KAF4736140.1"/>
    <property type="molecule type" value="Genomic_DNA"/>
</dbReference>
<feature type="region of interest" description="Disordered" evidence="1">
    <location>
        <begin position="64"/>
        <end position="129"/>
    </location>
</feature>
<evidence type="ECO:0000256" key="1">
    <source>
        <dbReference type="SAM" id="MobiDB-lite"/>
    </source>
</evidence>
<comment type="caution">
    <text evidence="2">The sequence shown here is derived from an EMBL/GenBank/DDBJ whole genome shotgun (WGS) entry which is preliminary data.</text>
</comment>
<evidence type="ECO:0000313" key="2">
    <source>
        <dbReference type="EMBL" id="KAF4736140.1"/>
    </source>
</evidence>
<feature type="non-terminal residue" evidence="2">
    <location>
        <position position="129"/>
    </location>
</feature>
<gene>
    <name evidence="2" type="ORF">FOZ63_028067</name>
</gene>